<dbReference type="Proteomes" id="UP000023152">
    <property type="component" value="Unassembled WGS sequence"/>
</dbReference>
<organism evidence="1 2">
    <name type="scientific">Reticulomyxa filosa</name>
    <dbReference type="NCBI Taxonomy" id="46433"/>
    <lineage>
        <taxon>Eukaryota</taxon>
        <taxon>Sar</taxon>
        <taxon>Rhizaria</taxon>
        <taxon>Retaria</taxon>
        <taxon>Foraminifera</taxon>
        <taxon>Monothalamids</taxon>
        <taxon>Reticulomyxidae</taxon>
        <taxon>Reticulomyxa</taxon>
    </lineage>
</organism>
<proteinExistence type="predicted"/>
<protein>
    <submittedName>
        <fullName evidence="1">Surface antigen-like protein</fullName>
    </submittedName>
</protein>
<evidence type="ECO:0000313" key="1">
    <source>
        <dbReference type="EMBL" id="ETO22194.1"/>
    </source>
</evidence>
<dbReference type="AlphaFoldDB" id="X6N8V8"/>
<evidence type="ECO:0000313" key="2">
    <source>
        <dbReference type="Proteomes" id="UP000023152"/>
    </source>
</evidence>
<comment type="caution">
    <text evidence="1">The sequence shown here is derived from an EMBL/GenBank/DDBJ whole genome shotgun (WGS) entry which is preliminary data.</text>
</comment>
<accession>X6N8V8</accession>
<gene>
    <name evidence="1" type="ORF">RFI_15007</name>
</gene>
<dbReference type="EMBL" id="ASPP01010953">
    <property type="protein sequence ID" value="ETO22194.1"/>
    <property type="molecule type" value="Genomic_DNA"/>
</dbReference>
<sequence length="129" mass="13967">GLFKLKSSELMDCLHILPHKIAIVSFTFFKKKGERKDIDLICCVHIFAAVTMAPTPSPITVPTIALTTFSPTTASPTTASPTTASPTFAPTFEPPYVYIAGDICSQDRCSCATKNPYSCTGQDIEKDFV</sequence>
<reference evidence="1 2" key="1">
    <citation type="journal article" date="2013" name="Curr. Biol.">
        <title>The Genome of the Foraminiferan Reticulomyxa filosa.</title>
        <authorList>
            <person name="Glockner G."/>
            <person name="Hulsmann N."/>
            <person name="Schleicher M."/>
            <person name="Noegel A.A."/>
            <person name="Eichinger L."/>
            <person name="Gallinger C."/>
            <person name="Pawlowski J."/>
            <person name="Sierra R."/>
            <person name="Euteneuer U."/>
            <person name="Pillet L."/>
            <person name="Moustafa A."/>
            <person name="Platzer M."/>
            <person name="Groth M."/>
            <person name="Szafranski K."/>
            <person name="Schliwa M."/>
        </authorList>
    </citation>
    <scope>NUCLEOTIDE SEQUENCE [LARGE SCALE GENOMIC DNA]</scope>
</reference>
<keyword evidence="2" id="KW-1185">Reference proteome</keyword>
<name>X6N8V8_RETFI</name>
<feature type="non-terminal residue" evidence="1">
    <location>
        <position position="1"/>
    </location>
</feature>